<dbReference type="PANTHER" id="PTHR21506">
    <property type="entry name" value="COMPONENT OF OLIGOMERIC GOLGI COMPLEX 6"/>
    <property type="match status" value="1"/>
</dbReference>
<dbReference type="GO" id="GO:0006891">
    <property type="term" value="P:intra-Golgi vesicle-mediated transport"/>
    <property type="evidence" value="ECO:0007669"/>
    <property type="project" value="InterPro"/>
</dbReference>
<gene>
    <name evidence="2" type="ORF">E1B28_012492</name>
</gene>
<dbReference type="OrthoDB" id="272987at2759"/>
<name>A0A9P7RSM5_9AGAR</name>
<accession>A0A9P7RSM5</accession>
<evidence type="ECO:0000259" key="1">
    <source>
        <dbReference type="Pfam" id="PF20653"/>
    </source>
</evidence>
<evidence type="ECO:0000313" key="3">
    <source>
        <dbReference type="Proteomes" id="UP001049176"/>
    </source>
</evidence>
<dbReference type="RefSeq" id="XP_043004977.1">
    <property type="nucleotide sequence ID" value="XM_043157610.1"/>
</dbReference>
<reference evidence="2" key="1">
    <citation type="journal article" date="2021" name="Genome Biol. Evol.">
        <title>The assembled and annotated genome of the fairy-ring fungus Marasmius oreades.</title>
        <authorList>
            <person name="Hiltunen M."/>
            <person name="Ament-Velasquez S.L."/>
            <person name="Johannesson H."/>
        </authorList>
    </citation>
    <scope>NUCLEOTIDE SEQUENCE</scope>
    <source>
        <strain evidence="2">03SP1</strain>
    </source>
</reference>
<feature type="domain" description="Conserved Oligomeric Golgi complex subunit 6 C-terminal" evidence="1">
    <location>
        <begin position="23"/>
        <end position="483"/>
    </location>
</feature>
<dbReference type="GeneID" id="66081567"/>
<dbReference type="InterPro" id="IPR010490">
    <property type="entry name" value="COG6"/>
</dbReference>
<proteinExistence type="predicted"/>
<dbReference type="Pfam" id="PF20653">
    <property type="entry name" value="COG6_C"/>
    <property type="match status" value="1"/>
</dbReference>
<dbReference type="GO" id="GO:0017119">
    <property type="term" value="C:Golgi transport complex"/>
    <property type="evidence" value="ECO:0007669"/>
    <property type="project" value="InterPro"/>
</dbReference>
<dbReference type="InterPro" id="IPR048369">
    <property type="entry name" value="COG6_C"/>
</dbReference>
<sequence length="510" mass="57958">MDKTEQIREDCRVLMTGEDGPTKAGLDIIASTSSYLEQGYERIFRWCSYEFVQVGRDAQLEISPTMREAVTRLRKRPELLTEALSSLSQTRQSALQSHFLTALTRGGPSGLPRPIELHAHDPMRYVGDMLAWVHQSIAAEREFLESLFGVKSDGRMVGSARIFREKNSEEEEWMKELMDLAVKRLCVPLQGRIQQTIRSQESSIVLYKIANLLQFYVVTMKNTIGPDAVLCKVLTETTDLAYQTFFDSIEAQCRALLRIGLDNEDPSVTPPIPILDHTQILREVMSVYQSSLLGDEDTEEQVAGFKKALDIMVDPAIEMCINAAEQKKVIKPRWDIQVFVLNCLSYLLSVIEPFEFTKAKQAVVQEAIDSRVAILIEEHYHEIMMDAGLEEIALTCEKHDDSEPLSRVFATQPQQLQAGLRSFSRWLSMSDVVQSPRLSYLTVQRLQTKIHHAALAKMAKTYENICEQVRRKENKYEAASTLLGSERPFGQVGLVWQIFGLQEDGDEETR</sequence>
<dbReference type="AlphaFoldDB" id="A0A9P7RSM5"/>
<dbReference type="Proteomes" id="UP001049176">
    <property type="component" value="Chromosome 8"/>
</dbReference>
<comment type="caution">
    <text evidence="2">The sequence shown here is derived from an EMBL/GenBank/DDBJ whole genome shotgun (WGS) entry which is preliminary data.</text>
</comment>
<dbReference type="EMBL" id="CM032188">
    <property type="protein sequence ID" value="KAG7088506.1"/>
    <property type="molecule type" value="Genomic_DNA"/>
</dbReference>
<keyword evidence="3" id="KW-1185">Reference proteome</keyword>
<dbReference type="SMART" id="SM01087">
    <property type="entry name" value="COG6"/>
    <property type="match status" value="1"/>
</dbReference>
<evidence type="ECO:0000313" key="2">
    <source>
        <dbReference type="EMBL" id="KAG7088506.1"/>
    </source>
</evidence>
<protein>
    <recommendedName>
        <fullName evidence="1">Conserved Oligomeric Golgi complex subunit 6 C-terminal domain-containing protein</fullName>
    </recommendedName>
</protein>
<organism evidence="2 3">
    <name type="scientific">Marasmius oreades</name>
    <name type="common">fairy-ring Marasmius</name>
    <dbReference type="NCBI Taxonomy" id="181124"/>
    <lineage>
        <taxon>Eukaryota</taxon>
        <taxon>Fungi</taxon>
        <taxon>Dikarya</taxon>
        <taxon>Basidiomycota</taxon>
        <taxon>Agaricomycotina</taxon>
        <taxon>Agaricomycetes</taxon>
        <taxon>Agaricomycetidae</taxon>
        <taxon>Agaricales</taxon>
        <taxon>Marasmiineae</taxon>
        <taxon>Marasmiaceae</taxon>
        <taxon>Marasmius</taxon>
    </lineage>
</organism>
<dbReference type="PANTHER" id="PTHR21506:SF0">
    <property type="entry name" value="CONSERVED OLIGOMERIC GOLGI COMPLEX SUBUNIT 6"/>
    <property type="match status" value="1"/>
</dbReference>